<evidence type="ECO:0000256" key="1">
    <source>
        <dbReference type="ARBA" id="ARBA00007357"/>
    </source>
</evidence>
<dbReference type="InterPro" id="IPR008753">
    <property type="entry name" value="Peptidase_M13_N"/>
</dbReference>
<evidence type="ECO:0000259" key="2">
    <source>
        <dbReference type="Pfam" id="PF05649"/>
    </source>
</evidence>
<dbReference type="GO" id="GO:0004222">
    <property type="term" value="F:metalloendopeptidase activity"/>
    <property type="evidence" value="ECO:0007669"/>
    <property type="project" value="InterPro"/>
</dbReference>
<dbReference type="PROSITE" id="PS51885">
    <property type="entry name" value="NEPRILYSIN"/>
    <property type="match status" value="1"/>
</dbReference>
<dbReference type="Gene3D" id="1.10.1380.10">
    <property type="entry name" value="Neutral endopeptidase , domain2"/>
    <property type="match status" value="1"/>
</dbReference>
<dbReference type="InterPro" id="IPR024079">
    <property type="entry name" value="MetalloPept_cat_dom_sf"/>
</dbReference>
<sequence>MNDFRIYLKFLIISSINLIAQTELLNNENPLFNNSLLALANLLPTEKIIENEINQNKISPENEKKDYKLTAKNITLLIPELHYSSSNGLIELSSINITADFLEVESSDKHVADDKNSNLFYEYPELVSSINKSINPCNDFYEFVCSGWKHNNPIEADKTSSNQFQLISNLIEKREKEILDNRQTFHSYPPYDKMMFNLYDSCLDIANRLKTRSSLLLQKMRKLKQSKNMRYITDWLINVWPVNLFYQISVGPDMRNTSRNIITINPNNVFLMSEKLYLEENMAPKYLEALKEYLTKLLELLYTDDSEQLIFKKLNKKEDISRRVNSFIQVELQMAKIINETDKHYDNAYADDEYLIIQKFQNNLAGSINWVRYLQNILPQQVLLQKYPDGVANVEARISEVTLIKKFDRLAQNLSGQVLSDYMDWKLILSEVTYLDDRFLDVGFELDRVLQGSVERPAHWKECKNVLINVFPALIERVYIERYMNVNATKIQIEEIFINVKKEFYSMLDHNGWMDEQTKIAAFEKVISSYPTLTVAAVTKRTFGLQLFWNIYCQSDN</sequence>
<organism evidence="3 4">
    <name type="scientific">Meloidogyne incognita</name>
    <name type="common">Southern root-knot nematode worm</name>
    <name type="synonym">Oxyuris incognita</name>
    <dbReference type="NCBI Taxonomy" id="6306"/>
    <lineage>
        <taxon>Eukaryota</taxon>
        <taxon>Metazoa</taxon>
        <taxon>Ecdysozoa</taxon>
        <taxon>Nematoda</taxon>
        <taxon>Chromadorea</taxon>
        <taxon>Rhabditida</taxon>
        <taxon>Tylenchina</taxon>
        <taxon>Tylenchomorpha</taxon>
        <taxon>Tylenchoidea</taxon>
        <taxon>Meloidogynidae</taxon>
        <taxon>Meloidogyninae</taxon>
        <taxon>Meloidogyne</taxon>
        <taxon>Meloidogyne incognita group</taxon>
    </lineage>
</organism>
<dbReference type="PANTHER" id="PTHR11733">
    <property type="entry name" value="ZINC METALLOPROTEASE FAMILY M13 NEPRILYSIN-RELATED"/>
    <property type="match status" value="1"/>
</dbReference>
<keyword evidence="3" id="KW-1185">Reference proteome</keyword>
<evidence type="ECO:0000313" key="4">
    <source>
        <dbReference type="WBParaSite" id="Minc3s01089g20606"/>
    </source>
</evidence>
<dbReference type="InterPro" id="IPR000718">
    <property type="entry name" value="Peptidase_M13"/>
</dbReference>
<dbReference type="Proteomes" id="UP000887563">
    <property type="component" value="Unplaced"/>
</dbReference>
<dbReference type="GO" id="GO:0005886">
    <property type="term" value="C:plasma membrane"/>
    <property type="evidence" value="ECO:0007669"/>
    <property type="project" value="TreeGrafter"/>
</dbReference>
<accession>A0A914LZQ1</accession>
<dbReference type="AlphaFoldDB" id="A0A914LZQ1"/>
<dbReference type="WBParaSite" id="Minc3s01089g20606">
    <property type="protein sequence ID" value="Minc3s01089g20606"/>
    <property type="gene ID" value="Minc3s01089g20606"/>
</dbReference>
<proteinExistence type="inferred from homology"/>
<dbReference type="PANTHER" id="PTHR11733:SF167">
    <property type="entry name" value="FI17812P1-RELATED"/>
    <property type="match status" value="1"/>
</dbReference>
<protein>
    <submittedName>
        <fullName evidence="4">Peptidase M13 N-terminal domain-containing protein</fullName>
    </submittedName>
</protein>
<dbReference type="GO" id="GO:0016485">
    <property type="term" value="P:protein processing"/>
    <property type="evidence" value="ECO:0007669"/>
    <property type="project" value="TreeGrafter"/>
</dbReference>
<evidence type="ECO:0000313" key="3">
    <source>
        <dbReference type="Proteomes" id="UP000887563"/>
    </source>
</evidence>
<reference evidence="4" key="1">
    <citation type="submission" date="2022-11" db="UniProtKB">
        <authorList>
            <consortium name="WormBaseParasite"/>
        </authorList>
    </citation>
    <scope>IDENTIFICATION</scope>
</reference>
<comment type="similarity">
    <text evidence="1">Belongs to the peptidase M13 family.</text>
</comment>
<feature type="domain" description="Peptidase M13 N-terminal" evidence="2">
    <location>
        <begin position="136"/>
        <end position="526"/>
    </location>
</feature>
<dbReference type="Pfam" id="PF05649">
    <property type="entry name" value="Peptidase_M13_N"/>
    <property type="match status" value="1"/>
</dbReference>
<dbReference type="SUPFAM" id="SSF55486">
    <property type="entry name" value="Metalloproteases ('zincins'), catalytic domain"/>
    <property type="match status" value="1"/>
</dbReference>
<name>A0A914LZQ1_MELIC</name>
<dbReference type="InterPro" id="IPR042089">
    <property type="entry name" value="Peptidase_M13_dom_2"/>
</dbReference>
<dbReference type="Gene3D" id="3.40.390.10">
    <property type="entry name" value="Collagenase (Catalytic Domain)"/>
    <property type="match status" value="1"/>
</dbReference>